<comment type="caution">
    <text evidence="1">The sequence shown here is derived from an EMBL/GenBank/DDBJ whole genome shotgun (WGS) entry which is preliminary data.</text>
</comment>
<reference evidence="1" key="1">
    <citation type="journal article" date="2012" name="Science">
        <title>Fermentation, hydrogen, and sulfur metabolism in multiple uncultivated bacterial phyla.</title>
        <authorList>
            <person name="Wrighton K.C."/>
            <person name="Thomas B.C."/>
            <person name="Sharon I."/>
            <person name="Miller C.S."/>
            <person name="Castelle C.J."/>
            <person name="VerBerkmoes N.C."/>
            <person name="Wilkins M.J."/>
            <person name="Hettich R.L."/>
            <person name="Lipton M.S."/>
            <person name="Williams K.H."/>
            <person name="Long P.E."/>
            <person name="Banfield J.F."/>
        </authorList>
    </citation>
    <scope>NUCLEOTIDE SEQUENCE [LARGE SCALE GENOMIC DNA]</scope>
</reference>
<proteinExistence type="predicted"/>
<evidence type="ECO:0000313" key="1">
    <source>
        <dbReference type="EMBL" id="EKD24724.1"/>
    </source>
</evidence>
<accession>K1YH97</accession>
<gene>
    <name evidence="1" type="ORF">ACD_80C00167G0022</name>
</gene>
<organism evidence="1">
    <name type="scientific">uncultured bacterium</name>
    <name type="common">gcode 4</name>
    <dbReference type="NCBI Taxonomy" id="1234023"/>
    <lineage>
        <taxon>Bacteria</taxon>
        <taxon>environmental samples</taxon>
    </lineage>
</organism>
<dbReference type="AlphaFoldDB" id="K1YH97"/>
<protein>
    <submittedName>
        <fullName evidence="1">Uncharacterized protein</fullName>
    </submittedName>
</protein>
<name>K1YH97_9BACT</name>
<dbReference type="EMBL" id="AMFJ01036174">
    <property type="protein sequence ID" value="EKD24724.1"/>
    <property type="molecule type" value="Genomic_DNA"/>
</dbReference>
<sequence>MKNNVTEKKHNELRPFTNTLTQRVSNITQTLDKLSTSGILDKKQTEKGTFYSASIPFLKFYIPFWVEIAERDEWSNNVYGQNIHPSITNFGRFIIDWNDKKAMNVFHWLHALSAYNDGKGEKLGFVFHDINRKDIHLDQYKEYEFLTWLGLHITVTTPEQALENLEKILIHIEKTGSFASKNKKEIKDTLEATE</sequence>